<sequence>MKRRYDMGFSLKYLAKRLYIKRHRFWNAYMSDEVQSKRTCDAIINFPIFSPADIDYEYVYAYIKDWLIKKYTDGLDITIKKIGNDDYYCETKRGSLMNNILDRIHEDYKEIFLGNLEKRPLLRILRFVVKGSEDVGSLEGEEGSEGKLQAKQVKVSKKAKSTSP</sequence>
<dbReference type="HOGENOM" id="CLU_130278_0_0_12"/>
<feature type="region of interest" description="Disordered" evidence="1">
    <location>
        <begin position="135"/>
        <end position="164"/>
    </location>
</feature>
<geneLocation type="plasmid" evidence="2">
    <name>unnamed</name>
</geneLocation>
<proteinExistence type="predicted"/>
<organism evidence="2">
    <name type="scientific">Borrelia hermsii YBT</name>
    <dbReference type="NCBI Taxonomy" id="1313295"/>
    <lineage>
        <taxon>Bacteria</taxon>
        <taxon>Pseudomonadati</taxon>
        <taxon>Spirochaetota</taxon>
        <taxon>Spirochaetia</taxon>
        <taxon>Spirochaetales</taxon>
        <taxon>Borreliaceae</taxon>
        <taxon>Borrelia</taxon>
    </lineage>
</organism>
<reference evidence="2" key="1">
    <citation type="submission" date="2013-04" db="EMBL/GenBank/DDBJ databases">
        <title>Comparative Genomics of Relapsing Fever Spirochetes.</title>
        <authorList>
            <person name="Schwan T.G."/>
            <person name="Raffel S.J."/>
            <person name="Porcella S.F."/>
            <person name="Martens C.A."/>
            <person name="Bruno D.P."/>
            <person name="Ricklefs S.M."/>
            <person name="Barbian K.B."/>
        </authorList>
    </citation>
    <scope>NUCLEOTIDE SEQUENCE</scope>
    <source>
        <strain evidence="2">YBT</strain>
        <plasmid evidence="2">unnamed</plasmid>
    </source>
</reference>
<evidence type="ECO:0000256" key="1">
    <source>
        <dbReference type="SAM" id="MobiDB-lite"/>
    </source>
</evidence>
<name>W5T3B3_BORHE</name>
<accession>W5T3B3</accession>
<gene>
    <name evidence="2" type="ORF">BHO_0125803</name>
</gene>
<protein>
    <recommendedName>
        <fullName evidence="3">BBG30-like protein</fullName>
    </recommendedName>
</protein>
<feature type="compositionally biased region" description="Basic residues" evidence="1">
    <location>
        <begin position="154"/>
        <end position="164"/>
    </location>
</feature>
<evidence type="ECO:0000313" key="2">
    <source>
        <dbReference type="EMBL" id="AHH13363.1"/>
    </source>
</evidence>
<keyword evidence="2" id="KW-0614">Plasmid</keyword>
<dbReference type="AlphaFoldDB" id="W5T3B3"/>
<dbReference type="EMBL" id="CP005725">
    <property type="protein sequence ID" value="AHH13363.1"/>
    <property type="molecule type" value="Genomic_DNA"/>
</dbReference>
<evidence type="ECO:0008006" key="3">
    <source>
        <dbReference type="Google" id="ProtNLM"/>
    </source>
</evidence>